<reference evidence="3" key="2">
    <citation type="submission" date="2020-09" db="EMBL/GenBank/DDBJ databases">
        <authorList>
            <person name="Sun Q."/>
            <person name="Ohkuma M."/>
        </authorList>
    </citation>
    <scope>NUCLEOTIDE SEQUENCE</scope>
    <source>
        <strain evidence="3">JCM 14719</strain>
    </source>
</reference>
<keyword evidence="3" id="KW-0966">Cell projection</keyword>
<evidence type="ECO:0000313" key="3">
    <source>
        <dbReference type="EMBL" id="GGJ97897.1"/>
    </source>
</evidence>
<evidence type="ECO:0000313" key="4">
    <source>
        <dbReference type="Proteomes" id="UP000637720"/>
    </source>
</evidence>
<proteinExistence type="inferred from homology"/>
<keyword evidence="3" id="KW-0282">Flagellum</keyword>
<accession>A0A8J3B602</accession>
<dbReference type="EMBL" id="BMOF01000014">
    <property type="protein sequence ID" value="GGJ97897.1"/>
    <property type="molecule type" value="Genomic_DNA"/>
</dbReference>
<keyword evidence="4" id="KW-1185">Reference proteome</keyword>
<dbReference type="GO" id="GO:0044781">
    <property type="term" value="P:bacterial-type flagellum organization"/>
    <property type="evidence" value="ECO:0007669"/>
    <property type="project" value="UniProtKB-KW"/>
</dbReference>
<protein>
    <submittedName>
        <fullName evidence="3">Flagellar hook capping protein</fullName>
    </submittedName>
</protein>
<keyword evidence="2" id="KW-1005">Bacterial flagellum biogenesis</keyword>
<name>A0A8J3B602_9BACI</name>
<dbReference type="AlphaFoldDB" id="A0A8J3B602"/>
<dbReference type="InterPro" id="IPR005648">
    <property type="entry name" value="FlgD"/>
</dbReference>
<comment type="similarity">
    <text evidence="1">Belongs to the FlgD family.</text>
</comment>
<reference evidence="3" key="1">
    <citation type="journal article" date="2014" name="Int. J. Syst. Evol. Microbiol.">
        <title>Complete genome sequence of Corynebacterium casei LMG S-19264T (=DSM 44701T), isolated from a smear-ripened cheese.</title>
        <authorList>
            <consortium name="US DOE Joint Genome Institute (JGI-PGF)"/>
            <person name="Walter F."/>
            <person name="Albersmeier A."/>
            <person name="Kalinowski J."/>
            <person name="Ruckert C."/>
        </authorList>
    </citation>
    <scope>NUCLEOTIDE SEQUENCE</scope>
    <source>
        <strain evidence="3">JCM 14719</strain>
    </source>
</reference>
<keyword evidence="3" id="KW-0969">Cilium</keyword>
<dbReference type="Pfam" id="PF03963">
    <property type="entry name" value="FlgD"/>
    <property type="match status" value="1"/>
</dbReference>
<dbReference type="RefSeq" id="WP_054672201.1">
    <property type="nucleotide sequence ID" value="NZ_BMOF01000014.1"/>
</dbReference>
<evidence type="ECO:0000256" key="1">
    <source>
        <dbReference type="ARBA" id="ARBA00010577"/>
    </source>
</evidence>
<gene>
    <name evidence="3" type="ORF">GCM10007043_09770</name>
</gene>
<evidence type="ECO:0000256" key="2">
    <source>
        <dbReference type="ARBA" id="ARBA00022795"/>
    </source>
</evidence>
<dbReference type="Proteomes" id="UP000637720">
    <property type="component" value="Unassembled WGS sequence"/>
</dbReference>
<organism evidence="3 4">
    <name type="scientific">Calditerricola satsumensis</name>
    <dbReference type="NCBI Taxonomy" id="373054"/>
    <lineage>
        <taxon>Bacteria</taxon>
        <taxon>Bacillati</taxon>
        <taxon>Bacillota</taxon>
        <taxon>Bacilli</taxon>
        <taxon>Bacillales</taxon>
        <taxon>Bacillaceae</taxon>
        <taxon>Calditerricola</taxon>
    </lineage>
</organism>
<sequence length="126" mass="13856">MRIASAMAQAAVSQAGRVSSRTELGKDDFLKLLVVQLKTQDPLQPLQDREFVVQLAQFRILEQLDQLNRTNEAALFAAVSSVIGKRVTWGEGETDTASAVVRRDGQYYVQTAGGREIPFDSISQVS</sequence>
<comment type="caution">
    <text evidence="3">The sequence shown here is derived from an EMBL/GenBank/DDBJ whole genome shotgun (WGS) entry which is preliminary data.</text>
</comment>